<evidence type="ECO:0000313" key="2">
    <source>
        <dbReference type="Proteomes" id="UP000198462"/>
    </source>
</evidence>
<dbReference type="AlphaFoldDB" id="A0A219B7V4"/>
<accession>A0A219B7V4</accession>
<proteinExistence type="predicted"/>
<evidence type="ECO:0000313" key="1">
    <source>
        <dbReference type="EMBL" id="OWV34264.1"/>
    </source>
</evidence>
<gene>
    <name evidence="1" type="ORF">B5C34_12885</name>
</gene>
<dbReference type="EMBL" id="NFZT01000001">
    <property type="protein sequence ID" value="OWV34264.1"/>
    <property type="molecule type" value="Genomic_DNA"/>
</dbReference>
<comment type="caution">
    <text evidence="1">The sequence shown here is derived from an EMBL/GenBank/DDBJ whole genome shotgun (WGS) entry which is preliminary data.</text>
</comment>
<sequence length="200" mass="22389">MRAVRAFARAVRFISGEVIFEKIMRIPHLAFPLLIAACGNYSLPTEAEQAEAREELPASFEAVARADRADGRAVSLRWQVEDADFGADLWSWTEIEIVAETTVEATKAVRSIRSVSLDPDDLRKQVPAAYLQDAWALKLLCEQPGCIRIKERREALNGGEVTDHAEDTRRVNEHALLFHGYEARDRAIVLVRQAIGAPPR</sequence>
<name>A0A219B7V4_9SPHN</name>
<dbReference type="Proteomes" id="UP000198462">
    <property type="component" value="Unassembled WGS sequence"/>
</dbReference>
<keyword evidence="2" id="KW-1185">Reference proteome</keyword>
<protein>
    <submittedName>
        <fullName evidence="1">Uncharacterized protein</fullName>
    </submittedName>
</protein>
<organism evidence="1 2">
    <name type="scientific">Pacificimonas flava</name>
    <dbReference type="NCBI Taxonomy" id="1234595"/>
    <lineage>
        <taxon>Bacteria</taxon>
        <taxon>Pseudomonadati</taxon>
        <taxon>Pseudomonadota</taxon>
        <taxon>Alphaproteobacteria</taxon>
        <taxon>Sphingomonadales</taxon>
        <taxon>Sphingosinicellaceae</taxon>
        <taxon>Pacificimonas</taxon>
    </lineage>
</organism>
<reference evidence="2" key="1">
    <citation type="submission" date="2017-05" db="EMBL/GenBank/DDBJ databases">
        <authorList>
            <person name="Lin X."/>
        </authorList>
    </citation>
    <scope>NUCLEOTIDE SEQUENCE [LARGE SCALE GENOMIC DNA]</scope>
    <source>
        <strain evidence="2">JLT2012</strain>
    </source>
</reference>